<evidence type="ECO:0000313" key="3">
    <source>
        <dbReference type="Proteomes" id="UP000596742"/>
    </source>
</evidence>
<keyword evidence="3" id="KW-1185">Reference proteome</keyword>
<dbReference type="AlphaFoldDB" id="A0A8B6F3H9"/>
<feature type="compositionally biased region" description="Basic and acidic residues" evidence="1">
    <location>
        <begin position="136"/>
        <end position="145"/>
    </location>
</feature>
<proteinExistence type="predicted"/>
<evidence type="ECO:0000256" key="1">
    <source>
        <dbReference type="SAM" id="MobiDB-lite"/>
    </source>
</evidence>
<sequence>MDSDKAEIVFEDISSSEDTLLDAESIGTDSVADMDEFEDNPHIGYDETTGDIVVNEQIPKSDLPSKLPTWTVRILSHQNLKQQNLVGYPKMTENIEVRRTFKLDAIESDSDWDDSSRDDNNNSVYEEISEGSLHLQVEEKKDDPRNSPCPFEGCDFVGRKLKFHVQHIHMPRIMWDNPQPPVRQERLAEVHQLRGNVLQYLSECLTGHSSMTELIRWANNNIAKMIPKRSEILSNARIQMEGLCEELKWRKPDRYALRPIVSPCVLVHWRYQVLFSQYLLNEQLSAYMCFGLEFMNNIENLEKSPLEYAKTYSLIARVLAMREELNVDIDEETNEIETPTIKDTPLEHSSELRVQKRSVLDVFDSHFHLDRASTRISGNPTAITIERWLGEQMERPPVVPVNIKGGLLIFCDPETYPETVPFDSKWKVAIGLHPKKIYEASPQSVGRFF</sequence>
<gene>
    <name evidence="2" type="ORF">MGAL_10B020929</name>
</gene>
<comment type="caution">
    <text evidence="2">The sequence shown here is derived from an EMBL/GenBank/DDBJ whole genome shotgun (WGS) entry which is preliminary data.</text>
</comment>
<feature type="region of interest" description="Disordered" evidence="1">
    <location>
        <begin position="128"/>
        <end position="148"/>
    </location>
</feature>
<accession>A0A8B6F3H9</accession>
<evidence type="ECO:0000313" key="2">
    <source>
        <dbReference type="EMBL" id="VDI44008.1"/>
    </source>
</evidence>
<name>A0A8B6F3H9_MYTGA</name>
<dbReference type="OrthoDB" id="6138262at2759"/>
<reference evidence="2" key="1">
    <citation type="submission" date="2018-11" db="EMBL/GenBank/DDBJ databases">
        <authorList>
            <person name="Alioto T."/>
            <person name="Alioto T."/>
        </authorList>
    </citation>
    <scope>NUCLEOTIDE SEQUENCE</scope>
</reference>
<protein>
    <submittedName>
        <fullName evidence="2">Uncharacterized protein</fullName>
    </submittedName>
</protein>
<organism evidence="2 3">
    <name type="scientific">Mytilus galloprovincialis</name>
    <name type="common">Mediterranean mussel</name>
    <dbReference type="NCBI Taxonomy" id="29158"/>
    <lineage>
        <taxon>Eukaryota</taxon>
        <taxon>Metazoa</taxon>
        <taxon>Spiralia</taxon>
        <taxon>Lophotrochozoa</taxon>
        <taxon>Mollusca</taxon>
        <taxon>Bivalvia</taxon>
        <taxon>Autobranchia</taxon>
        <taxon>Pteriomorphia</taxon>
        <taxon>Mytilida</taxon>
        <taxon>Mytiloidea</taxon>
        <taxon>Mytilidae</taxon>
        <taxon>Mytilinae</taxon>
        <taxon>Mytilus</taxon>
    </lineage>
</organism>
<dbReference type="Proteomes" id="UP000596742">
    <property type="component" value="Unassembled WGS sequence"/>
</dbReference>
<dbReference type="EMBL" id="UYJE01006209">
    <property type="protein sequence ID" value="VDI44008.1"/>
    <property type="molecule type" value="Genomic_DNA"/>
</dbReference>